<keyword evidence="7" id="KW-1185">Reference proteome</keyword>
<gene>
    <name evidence="6" type="ORF">LAFE_0A04852G</name>
</gene>
<dbReference type="Proteomes" id="UP000190831">
    <property type="component" value="Chromosome A"/>
</dbReference>
<proteinExistence type="inferred from homology"/>
<dbReference type="EMBL" id="LT598487">
    <property type="protein sequence ID" value="SCV99515.1"/>
    <property type="molecule type" value="Genomic_DNA"/>
</dbReference>
<evidence type="ECO:0000256" key="5">
    <source>
        <dbReference type="RuleBase" id="RU365084"/>
    </source>
</evidence>
<dbReference type="GO" id="GO:0180047">
    <property type="term" value="P:dolichol phosphate mannose biosynthetic process"/>
    <property type="evidence" value="ECO:0007669"/>
    <property type="project" value="InterPro"/>
</dbReference>
<comment type="subcellular location">
    <subcellularLocation>
        <location evidence="5">Endoplasmic reticulum membrane</location>
        <topology evidence="5">Multi-pass membrane protein</topology>
    </subcellularLocation>
    <subcellularLocation>
        <location evidence="1">Membrane</location>
        <topology evidence="1">Multi-pass membrane protein</topology>
    </subcellularLocation>
</comment>
<comment type="function">
    <text evidence="5">Regulatory subunit of the dolichol-phosphate mannose (DPM) synthase complex; essential for the ER localization.</text>
</comment>
<keyword evidence="4 5" id="KW-0472">Membrane</keyword>
<organism evidence="6 7">
    <name type="scientific">Lachancea fermentati</name>
    <name type="common">Zygosaccharomyces fermentati</name>
    <dbReference type="NCBI Taxonomy" id="4955"/>
    <lineage>
        <taxon>Eukaryota</taxon>
        <taxon>Fungi</taxon>
        <taxon>Dikarya</taxon>
        <taxon>Ascomycota</taxon>
        <taxon>Saccharomycotina</taxon>
        <taxon>Saccharomycetes</taxon>
        <taxon>Saccharomycetales</taxon>
        <taxon>Saccharomycetaceae</taxon>
        <taxon>Lachancea</taxon>
    </lineage>
</organism>
<reference evidence="6 7" key="1">
    <citation type="submission" date="2016-03" db="EMBL/GenBank/DDBJ databases">
        <authorList>
            <person name="Devillers H."/>
        </authorList>
    </citation>
    <scope>NUCLEOTIDE SEQUENCE [LARGE SCALE GENOMIC DNA]</scope>
    <source>
        <strain evidence="6">CBS 6772</strain>
    </source>
</reference>
<dbReference type="AlphaFoldDB" id="A0A1G4M6Z0"/>
<comment type="similarity">
    <text evidence="5">Belongs to the DPM2 family.</text>
</comment>
<dbReference type="GO" id="GO:0030234">
    <property type="term" value="F:enzyme regulator activity"/>
    <property type="evidence" value="ECO:0007669"/>
    <property type="project" value="UniProtKB-UniRule"/>
</dbReference>
<feature type="transmembrane region" description="Helical" evidence="5">
    <location>
        <begin position="38"/>
        <end position="63"/>
    </location>
</feature>
<protein>
    <recommendedName>
        <fullName evidence="5">Dolichol phosphate-mannose biosynthesis regulatory protein</fullName>
    </recommendedName>
</protein>
<evidence type="ECO:0000256" key="3">
    <source>
        <dbReference type="ARBA" id="ARBA00022989"/>
    </source>
</evidence>
<comment type="pathway">
    <text evidence="5">Protein modification; protein glycosylation.</text>
</comment>
<dbReference type="OMA" id="NRLTIWI"/>
<evidence type="ECO:0000256" key="2">
    <source>
        <dbReference type="ARBA" id="ARBA00022692"/>
    </source>
</evidence>
<dbReference type="UniPathway" id="UPA00378"/>
<feature type="transmembrane region" description="Helical" evidence="5">
    <location>
        <begin position="5"/>
        <end position="23"/>
    </location>
</feature>
<keyword evidence="3 5" id="KW-1133">Transmembrane helix</keyword>
<evidence type="ECO:0000256" key="4">
    <source>
        <dbReference type="ARBA" id="ARBA00023136"/>
    </source>
</evidence>
<dbReference type="InterPro" id="IPR009914">
    <property type="entry name" value="DPM2"/>
</dbReference>
<keyword evidence="5" id="KW-0256">Endoplasmic reticulum</keyword>
<sequence>MNKLIVLLILSCYYFIWLLLPIFDLDCELWLFPLPSSLAVILPIILLIIGTLLVGTFLGVLLLTG</sequence>
<dbReference type="Pfam" id="PF07297">
    <property type="entry name" value="DPM2"/>
    <property type="match status" value="1"/>
</dbReference>
<dbReference type="GO" id="GO:0005789">
    <property type="term" value="C:endoplasmic reticulum membrane"/>
    <property type="evidence" value="ECO:0007669"/>
    <property type="project" value="UniProtKB-SubCell"/>
</dbReference>
<evidence type="ECO:0000256" key="1">
    <source>
        <dbReference type="ARBA" id="ARBA00004141"/>
    </source>
</evidence>
<comment type="subunit">
    <text evidence="5">Component of the dolichol-phosphate mannose (DPM) synthase complex.</text>
</comment>
<name>A0A1G4M6Z0_LACFM</name>
<evidence type="ECO:0000313" key="6">
    <source>
        <dbReference type="EMBL" id="SCV99515.1"/>
    </source>
</evidence>
<evidence type="ECO:0000313" key="7">
    <source>
        <dbReference type="Proteomes" id="UP000190831"/>
    </source>
</evidence>
<keyword evidence="2 5" id="KW-0812">Transmembrane</keyword>
<accession>A0A1G4M6Z0</accession>